<proteinExistence type="predicted"/>
<comment type="caution">
    <text evidence="2">The sequence shown here is derived from an EMBL/GenBank/DDBJ whole genome shotgun (WGS) entry which is preliminary data.</text>
</comment>
<dbReference type="Proteomes" id="UP000521199">
    <property type="component" value="Unassembled WGS sequence"/>
</dbReference>
<feature type="domain" description="Bacterial repeat" evidence="1">
    <location>
        <begin position="272"/>
        <end position="338"/>
    </location>
</feature>
<dbReference type="AlphaFoldDB" id="A0A7W8D5P8"/>
<dbReference type="PANTHER" id="PTHR33683:SF46">
    <property type="entry name" value="SUSHI DOMAIN-CONTAINING PROTEIN"/>
    <property type="match status" value="1"/>
</dbReference>
<evidence type="ECO:0000313" key="3">
    <source>
        <dbReference type="Proteomes" id="UP000521199"/>
    </source>
</evidence>
<accession>A0A7W8D5P8</accession>
<name>A0A7W8D5P8_9GAMM</name>
<dbReference type="PANTHER" id="PTHR33683">
    <property type="entry name" value="1, PUTATIVE-RELATED"/>
    <property type="match status" value="1"/>
</dbReference>
<dbReference type="Pfam" id="PF18998">
    <property type="entry name" value="Flg_new_2"/>
    <property type="match status" value="2"/>
</dbReference>
<feature type="domain" description="Bacterial repeat" evidence="1">
    <location>
        <begin position="343"/>
        <end position="408"/>
    </location>
</feature>
<evidence type="ECO:0000259" key="1">
    <source>
        <dbReference type="Pfam" id="PF18998"/>
    </source>
</evidence>
<dbReference type="InterPro" id="IPR044060">
    <property type="entry name" value="Bacterial_rp_domain"/>
</dbReference>
<protein>
    <recommendedName>
        <fullName evidence="1">Bacterial repeat domain-containing protein</fullName>
    </recommendedName>
</protein>
<sequence length="640" mass="65021">MAASAGLNAAVLTAATTAGNNHRGNMFDLTVNQNVAITQFDISPMGNMPYEIHYKEGTWNGFANDPPAWTLMQSGEVTFTGSFVPVPLDEPIILTPGQTHGFYITSATTSVSVNYSDGTGVGNVFSSDAVMTFYEGGGMEYPFTAGTGGVFQPRVWNGAIHYEVIGAATQFAITAPASVNQGAAFDFEIVALDANGFRDPGYSGTVHFTSTDPTADLPADVALVAGQGTFSATLNGTGDQQITATDAVAPAITGTSATIDVSPVYVVTGIASPLEGGSVVCDPAAVLEGDTSTCTVSTNVGYTLTDISGCGGTPGITSPYTTGPVTEDCDVTATFTLNTYPIDTTVSPAGAGVVSCTPNPVPHGSDSTCTATANPGFVFETWSGDCAGATCTLADVQAAGSVTAQFLATQTIVLTVPTPQAFVPDTVLDVTATASSGLPVSLASSTPSVCSVDDNIVLIVSAGTCTLTADQAGNGQYAAAPQVTRSASIVPMVDVSVDIDDGVLGLPTGRSTVYSVVVANAGPSAVTDLRMTSDVIGLGNLDWQCLQAESSATCPVPDVGTGTFDLLLAMEAGHAMHFEVVGTMLGQAGTFAIHSVELTPPAGTMAIQTGDDQATDTNVVIPMPIFSNGFEAPSESTLEH</sequence>
<gene>
    <name evidence="2" type="ORF">HNQ52_001917</name>
</gene>
<evidence type="ECO:0000313" key="2">
    <source>
        <dbReference type="EMBL" id="MBB5208375.1"/>
    </source>
</evidence>
<dbReference type="RefSeq" id="WP_183960909.1">
    <property type="nucleotide sequence ID" value="NZ_JACHHP010000003.1"/>
</dbReference>
<dbReference type="EMBL" id="JACHHP010000003">
    <property type="protein sequence ID" value="MBB5208375.1"/>
    <property type="molecule type" value="Genomic_DNA"/>
</dbReference>
<keyword evidence="3" id="KW-1185">Reference proteome</keyword>
<reference evidence="2 3" key="1">
    <citation type="submission" date="2020-08" db="EMBL/GenBank/DDBJ databases">
        <title>Genomic Encyclopedia of Type Strains, Phase IV (KMG-IV): sequencing the most valuable type-strain genomes for metagenomic binning, comparative biology and taxonomic classification.</title>
        <authorList>
            <person name="Goeker M."/>
        </authorList>
    </citation>
    <scope>NUCLEOTIDE SEQUENCE [LARGE SCALE GENOMIC DNA]</scope>
    <source>
        <strain evidence="2 3">DSM 24163</strain>
    </source>
</reference>
<organism evidence="2 3">
    <name type="scientific">Chiayiivirga flava</name>
    <dbReference type="NCBI Taxonomy" id="659595"/>
    <lineage>
        <taxon>Bacteria</taxon>
        <taxon>Pseudomonadati</taxon>
        <taxon>Pseudomonadota</taxon>
        <taxon>Gammaproteobacteria</taxon>
        <taxon>Lysobacterales</taxon>
        <taxon>Lysobacteraceae</taxon>
        <taxon>Chiayiivirga</taxon>
    </lineage>
</organism>